<reference evidence="1 2" key="1">
    <citation type="submission" date="2015-11" db="EMBL/GenBank/DDBJ databases">
        <authorList>
            <person name="Lin W."/>
        </authorList>
    </citation>
    <scope>NUCLEOTIDE SEQUENCE [LARGE SCALE GENOMIC DNA]</scope>
    <source>
        <strain evidence="1 2">HCH-1</strain>
    </source>
</reference>
<proteinExistence type="predicted"/>
<organism evidence="1 2">
    <name type="scientific">Candidatus Magnetominusculus xianensis</name>
    <dbReference type="NCBI Taxonomy" id="1748249"/>
    <lineage>
        <taxon>Bacteria</taxon>
        <taxon>Pseudomonadati</taxon>
        <taxon>Nitrospirota</taxon>
        <taxon>Nitrospiria</taxon>
        <taxon>Nitrospirales</taxon>
        <taxon>Nitrospiraceae</taxon>
        <taxon>Candidatus Magnetominusculus</taxon>
    </lineage>
</organism>
<dbReference type="RefSeq" id="WP_085052101.1">
    <property type="nucleotide sequence ID" value="NZ_LNQR01000056.1"/>
</dbReference>
<dbReference type="EMBL" id="LNQR01000056">
    <property type="protein sequence ID" value="KWT86755.1"/>
    <property type="molecule type" value="Genomic_DNA"/>
</dbReference>
<gene>
    <name evidence="1" type="ORF">ASN18_1478</name>
</gene>
<dbReference type="Proteomes" id="UP000060487">
    <property type="component" value="Unassembled WGS sequence"/>
</dbReference>
<evidence type="ECO:0000313" key="1">
    <source>
        <dbReference type="EMBL" id="KWT86755.1"/>
    </source>
</evidence>
<protein>
    <submittedName>
        <fullName evidence="1">Uncharacterized protein</fullName>
    </submittedName>
</protein>
<name>A0ABR5SFP2_9BACT</name>
<keyword evidence="2" id="KW-1185">Reference proteome</keyword>
<comment type="caution">
    <text evidence="1">The sequence shown here is derived from an EMBL/GenBank/DDBJ whole genome shotgun (WGS) entry which is preliminary data.</text>
</comment>
<evidence type="ECO:0000313" key="2">
    <source>
        <dbReference type="Proteomes" id="UP000060487"/>
    </source>
</evidence>
<accession>A0ABR5SFP2</accession>
<sequence>MSDEHTSYNADPYSTIASNIIEDRAAAAHIEFVWRYIDDENTPFSSSVLMDFLDIYTGVILRELEGRGIVVPSVSVYDPRAIKEVRAALRVIYHAIESISVVLNEKAKKLNHDHMRDLLMEYVGAVCDYLETSGVRQTLQSLATPDAADAFKRALNDYSPGERPYYFVEHVIGLR</sequence>